<dbReference type="InterPro" id="IPR009000">
    <property type="entry name" value="Transl_B-barrel_sf"/>
</dbReference>
<evidence type="ECO:0000259" key="2">
    <source>
        <dbReference type="PROSITE" id="PS50891"/>
    </source>
</evidence>
<comment type="caution">
    <text evidence="3">The sequence shown here is derived from an EMBL/GenBank/DDBJ whole genome shotgun (WGS) entry which is preliminary data.</text>
</comment>
<name>A0ABQ5EMW3_9ASTR</name>
<comment type="similarity">
    <text evidence="1">Belongs to the LOB domain-containing protein family.</text>
</comment>
<proteinExistence type="inferred from homology"/>
<feature type="domain" description="LOB" evidence="2">
    <location>
        <begin position="9"/>
        <end position="115"/>
    </location>
</feature>
<sequence length="337" mass="38769">MAAAEDVTTTCIPCLRSGQSCRNRCNLRRFFLEDEPQSVANFETIYKTYEMSYIIREVEDRLPDEARARRFINCLITNCQNRKIDPVLGSKGVYEAAQLRLAEAQKSLNFTMQCIDQIQLWELLVDSDAPEDTIKVQVLHNMPELLDAIIGGVPAPTARVKEPFQMIHKGDNWGRFMIGKITSGVLAHNQKVKVFSQSELRRFIDTFRSKYRIYLSVLAIGDQAIDKSSYAGFIRETILYFPSYVRHLVHFVDGFKISNKLRLVLMKEPAQIAPVPATLARAKTGWNECYDNEDELQSFRHKARQQDKVYDEREESCWILHLCTGIFYLKGHEGGDE</sequence>
<reference evidence="3" key="1">
    <citation type="journal article" date="2022" name="Int. J. Mol. Sci.">
        <title>Draft Genome of Tanacetum Coccineum: Genomic Comparison of Closely Related Tanacetum-Family Plants.</title>
        <authorList>
            <person name="Yamashiro T."/>
            <person name="Shiraishi A."/>
            <person name="Nakayama K."/>
            <person name="Satake H."/>
        </authorList>
    </citation>
    <scope>NUCLEOTIDE SEQUENCE</scope>
</reference>
<keyword evidence="4" id="KW-1185">Reference proteome</keyword>
<evidence type="ECO:0000313" key="4">
    <source>
        <dbReference type="Proteomes" id="UP001151760"/>
    </source>
</evidence>
<dbReference type="EMBL" id="BQNB010016481">
    <property type="protein sequence ID" value="GJT52279.1"/>
    <property type="molecule type" value="Genomic_DNA"/>
</dbReference>
<dbReference type="Proteomes" id="UP001151760">
    <property type="component" value="Unassembled WGS sequence"/>
</dbReference>
<reference evidence="3" key="2">
    <citation type="submission" date="2022-01" db="EMBL/GenBank/DDBJ databases">
        <authorList>
            <person name="Yamashiro T."/>
            <person name="Shiraishi A."/>
            <person name="Satake H."/>
            <person name="Nakayama K."/>
        </authorList>
    </citation>
    <scope>NUCLEOTIDE SEQUENCE</scope>
</reference>
<dbReference type="Pfam" id="PF03195">
    <property type="entry name" value="LOB"/>
    <property type="match status" value="1"/>
</dbReference>
<dbReference type="InterPro" id="IPR004883">
    <property type="entry name" value="LOB"/>
</dbReference>
<accession>A0ABQ5EMW3</accession>
<organism evidence="3 4">
    <name type="scientific">Tanacetum coccineum</name>
    <dbReference type="NCBI Taxonomy" id="301880"/>
    <lineage>
        <taxon>Eukaryota</taxon>
        <taxon>Viridiplantae</taxon>
        <taxon>Streptophyta</taxon>
        <taxon>Embryophyta</taxon>
        <taxon>Tracheophyta</taxon>
        <taxon>Spermatophyta</taxon>
        <taxon>Magnoliopsida</taxon>
        <taxon>eudicotyledons</taxon>
        <taxon>Gunneridae</taxon>
        <taxon>Pentapetalae</taxon>
        <taxon>asterids</taxon>
        <taxon>campanulids</taxon>
        <taxon>Asterales</taxon>
        <taxon>Asteraceae</taxon>
        <taxon>Asteroideae</taxon>
        <taxon>Anthemideae</taxon>
        <taxon>Anthemidinae</taxon>
        <taxon>Tanacetum</taxon>
    </lineage>
</organism>
<dbReference type="PROSITE" id="PS50891">
    <property type="entry name" value="LOB"/>
    <property type="match status" value="1"/>
</dbReference>
<evidence type="ECO:0000256" key="1">
    <source>
        <dbReference type="ARBA" id="ARBA00005474"/>
    </source>
</evidence>
<dbReference type="SUPFAM" id="SSF50447">
    <property type="entry name" value="Translation proteins"/>
    <property type="match status" value="1"/>
</dbReference>
<gene>
    <name evidence="3" type="ORF">Tco_0978436</name>
</gene>
<protein>
    <submittedName>
        <fullName evidence="3">Late embryogenesis abundant protein, LEA5</fullName>
    </submittedName>
</protein>
<evidence type="ECO:0000313" key="3">
    <source>
        <dbReference type="EMBL" id="GJT52279.1"/>
    </source>
</evidence>